<dbReference type="InterPro" id="IPR027417">
    <property type="entry name" value="P-loop_NTPase"/>
</dbReference>
<evidence type="ECO:0000256" key="5">
    <source>
        <dbReference type="ARBA" id="ARBA00022763"/>
    </source>
</evidence>
<keyword evidence="4" id="KW-0547">Nucleotide-binding</keyword>
<evidence type="ECO:0000256" key="6">
    <source>
        <dbReference type="ARBA" id="ARBA00022840"/>
    </source>
</evidence>
<evidence type="ECO:0000256" key="2">
    <source>
        <dbReference type="ARBA" id="ARBA00009441"/>
    </source>
</evidence>
<organism evidence="12 13">
    <name type="scientific">Sediminicola luteus</name>
    <dbReference type="NCBI Taxonomy" id="319238"/>
    <lineage>
        <taxon>Bacteria</taxon>
        <taxon>Pseudomonadati</taxon>
        <taxon>Bacteroidota</taxon>
        <taxon>Flavobacteriia</taxon>
        <taxon>Flavobacteriales</taxon>
        <taxon>Flavobacteriaceae</taxon>
        <taxon>Sediminicola</taxon>
    </lineage>
</organism>
<evidence type="ECO:0000313" key="12">
    <source>
        <dbReference type="EMBL" id="PCE63672.1"/>
    </source>
</evidence>
<evidence type="ECO:0000256" key="1">
    <source>
        <dbReference type="ARBA" id="ARBA00003618"/>
    </source>
</evidence>
<dbReference type="GO" id="GO:0043590">
    <property type="term" value="C:bacterial nucleoid"/>
    <property type="evidence" value="ECO:0007669"/>
    <property type="project" value="TreeGrafter"/>
</dbReference>
<evidence type="ECO:0000256" key="10">
    <source>
        <dbReference type="SAM" id="Coils"/>
    </source>
</evidence>
<dbReference type="PIRSF" id="PIRSF003128">
    <property type="entry name" value="RecN"/>
    <property type="match status" value="1"/>
</dbReference>
<keyword evidence="10" id="KW-0175">Coiled coil</keyword>
<dbReference type="NCBIfam" id="TIGR00634">
    <property type="entry name" value="recN"/>
    <property type="match status" value="1"/>
</dbReference>
<sequence length="550" mass="61319">MLSNLSIRNYALIEKLDMGFDNGFTVITGETGAGKSILLGGLSLVLGKRADLSVLNDPEKKCVIETEFRIGSYGLQSFFETEDLDYEDNTIIRREILPSGKSRAFINDTPVNLSVLQELGARLMDIHSQHQTLELTQNTFQLRLIDALAKTQNELLAYRKALKVWRSLEKELQELLDFQATATQEFEYHSHLLEELLPLDLKDGVVADLESRQEQLANVETIQQNLAEADHLINQEQIGLLDALTQLRQNCQKLAGYGGPFSGLDERVNALSIELDDIEKELTRARDGVETDPRALQETEDKLTQLYALLKKHNCADESELLATRNALEEKVAKVANIQDTIAEKQGQCDLQKEKVLKISEKISKARAKTIKPLTKQLEAILSNLGMPQARFQIGLTPSDHCTETGTDILSFLFSANAGGQFGELKKMASGGELSRIMLAIKSILAQHENLPTIMFDEIDTGVSGHIATQMALIMQQMGQHMQVFSITHLPQVAAKGKTHYMVKKQVKHGKTLTELTLLDPEERVIQLGQMLDGKEPSESALTHARQLLQ</sequence>
<dbReference type="GO" id="GO:0005524">
    <property type="term" value="F:ATP binding"/>
    <property type="evidence" value="ECO:0007669"/>
    <property type="project" value="UniProtKB-KW"/>
</dbReference>
<dbReference type="GO" id="GO:0006281">
    <property type="term" value="P:DNA repair"/>
    <property type="evidence" value="ECO:0007669"/>
    <property type="project" value="UniProtKB-KW"/>
</dbReference>
<dbReference type="InterPro" id="IPR004604">
    <property type="entry name" value="DNA_recomb/repair_RecN"/>
</dbReference>
<evidence type="ECO:0000256" key="8">
    <source>
        <dbReference type="ARBA" id="ARBA00033408"/>
    </source>
</evidence>
<dbReference type="GO" id="GO:0009432">
    <property type="term" value="P:SOS response"/>
    <property type="evidence" value="ECO:0007669"/>
    <property type="project" value="TreeGrafter"/>
</dbReference>
<dbReference type="Gene3D" id="3.40.50.300">
    <property type="entry name" value="P-loop containing nucleotide triphosphate hydrolases"/>
    <property type="match status" value="2"/>
</dbReference>
<reference evidence="12 13" key="1">
    <citation type="submission" date="2017-04" db="EMBL/GenBank/DDBJ databases">
        <title>A new member of the family Flavobacteriaceae isolated from ascidians.</title>
        <authorList>
            <person name="Chen L."/>
        </authorList>
    </citation>
    <scope>NUCLEOTIDE SEQUENCE [LARGE SCALE GENOMIC DNA]</scope>
    <source>
        <strain evidence="12 13">HQA918</strain>
    </source>
</reference>
<accession>A0A2A4G7E6</accession>
<keyword evidence="6" id="KW-0067">ATP-binding</keyword>
<evidence type="ECO:0000256" key="4">
    <source>
        <dbReference type="ARBA" id="ARBA00022741"/>
    </source>
</evidence>
<dbReference type="RefSeq" id="WP_097442388.1">
    <property type="nucleotide sequence ID" value="NZ_NBWU01000004.1"/>
</dbReference>
<comment type="function">
    <text evidence="1 9">May be involved in recombinational repair of damaged DNA.</text>
</comment>
<dbReference type="CDD" id="cd03241">
    <property type="entry name" value="ABC_RecN"/>
    <property type="match status" value="1"/>
</dbReference>
<dbReference type="EMBL" id="NBWU01000004">
    <property type="protein sequence ID" value="PCE63672.1"/>
    <property type="molecule type" value="Genomic_DNA"/>
</dbReference>
<dbReference type="PANTHER" id="PTHR11059">
    <property type="entry name" value="DNA REPAIR PROTEIN RECN"/>
    <property type="match status" value="1"/>
</dbReference>
<dbReference type="InterPro" id="IPR003395">
    <property type="entry name" value="RecF/RecN/SMC_N"/>
</dbReference>
<dbReference type="GO" id="GO:0006310">
    <property type="term" value="P:DNA recombination"/>
    <property type="evidence" value="ECO:0007669"/>
    <property type="project" value="InterPro"/>
</dbReference>
<evidence type="ECO:0000259" key="11">
    <source>
        <dbReference type="Pfam" id="PF02463"/>
    </source>
</evidence>
<proteinExistence type="inferred from homology"/>
<keyword evidence="5 9" id="KW-0227">DNA damage</keyword>
<protein>
    <recommendedName>
        <fullName evidence="3 9">DNA repair protein RecN</fullName>
    </recommendedName>
    <alternativeName>
        <fullName evidence="8 9">Recombination protein N</fullName>
    </alternativeName>
</protein>
<dbReference type="Pfam" id="PF02463">
    <property type="entry name" value="SMC_N"/>
    <property type="match status" value="1"/>
</dbReference>
<evidence type="ECO:0000256" key="9">
    <source>
        <dbReference type="PIRNR" id="PIRNR003128"/>
    </source>
</evidence>
<feature type="coiled-coil region" evidence="10">
    <location>
        <begin position="261"/>
        <end position="348"/>
    </location>
</feature>
<name>A0A2A4G7E6_9FLAO</name>
<comment type="similarity">
    <text evidence="2 9">Belongs to the RecN family.</text>
</comment>
<dbReference type="SUPFAM" id="SSF52540">
    <property type="entry name" value="P-loop containing nucleoside triphosphate hydrolases"/>
    <property type="match status" value="2"/>
</dbReference>
<keyword evidence="7 9" id="KW-0234">DNA repair</keyword>
<feature type="domain" description="RecF/RecN/SMC N-terminal" evidence="11">
    <location>
        <begin position="2"/>
        <end position="507"/>
    </location>
</feature>
<keyword evidence="13" id="KW-1185">Reference proteome</keyword>
<dbReference type="PANTHER" id="PTHR11059:SF0">
    <property type="entry name" value="DNA REPAIR PROTEIN RECN"/>
    <property type="match status" value="1"/>
</dbReference>
<dbReference type="OrthoDB" id="9806954at2"/>
<dbReference type="Proteomes" id="UP000219559">
    <property type="component" value="Unassembled WGS sequence"/>
</dbReference>
<evidence type="ECO:0000256" key="7">
    <source>
        <dbReference type="ARBA" id="ARBA00023204"/>
    </source>
</evidence>
<evidence type="ECO:0000256" key="3">
    <source>
        <dbReference type="ARBA" id="ARBA00021315"/>
    </source>
</evidence>
<gene>
    <name evidence="12" type="ORF">B7P33_10325</name>
</gene>
<evidence type="ECO:0000313" key="13">
    <source>
        <dbReference type="Proteomes" id="UP000219559"/>
    </source>
</evidence>
<comment type="caution">
    <text evidence="12">The sequence shown here is derived from an EMBL/GenBank/DDBJ whole genome shotgun (WGS) entry which is preliminary data.</text>
</comment>
<dbReference type="AlphaFoldDB" id="A0A2A4G7E6"/>